<organism evidence="2 3">
    <name type="scientific">Acer saccharum</name>
    <name type="common">Sugar maple</name>
    <dbReference type="NCBI Taxonomy" id="4024"/>
    <lineage>
        <taxon>Eukaryota</taxon>
        <taxon>Viridiplantae</taxon>
        <taxon>Streptophyta</taxon>
        <taxon>Embryophyta</taxon>
        <taxon>Tracheophyta</taxon>
        <taxon>Spermatophyta</taxon>
        <taxon>Magnoliopsida</taxon>
        <taxon>eudicotyledons</taxon>
        <taxon>Gunneridae</taxon>
        <taxon>Pentapetalae</taxon>
        <taxon>rosids</taxon>
        <taxon>malvids</taxon>
        <taxon>Sapindales</taxon>
        <taxon>Sapindaceae</taxon>
        <taxon>Hippocastanoideae</taxon>
        <taxon>Acereae</taxon>
        <taxon>Acer</taxon>
    </lineage>
</organism>
<evidence type="ECO:0000313" key="3">
    <source>
        <dbReference type="Proteomes" id="UP001168877"/>
    </source>
</evidence>
<evidence type="ECO:0000256" key="1">
    <source>
        <dbReference type="SAM" id="MobiDB-lite"/>
    </source>
</evidence>
<protein>
    <submittedName>
        <fullName evidence="2">Uncharacterized protein</fullName>
    </submittedName>
</protein>
<feature type="compositionally biased region" description="Acidic residues" evidence="1">
    <location>
        <begin position="100"/>
        <end position="116"/>
    </location>
</feature>
<reference evidence="2" key="1">
    <citation type="journal article" date="2022" name="Plant J.">
        <title>Strategies of tolerance reflected in two North American maple genomes.</title>
        <authorList>
            <person name="McEvoy S.L."/>
            <person name="Sezen U.U."/>
            <person name="Trouern-Trend A."/>
            <person name="McMahon S.M."/>
            <person name="Schaberg P.G."/>
            <person name="Yang J."/>
            <person name="Wegrzyn J.L."/>
            <person name="Swenson N.G."/>
        </authorList>
    </citation>
    <scope>NUCLEOTIDE SEQUENCE</scope>
    <source>
        <strain evidence="2">NS2018</strain>
    </source>
</reference>
<sequence length="309" mass="34085">MSRRNLNANLWRFPNHESWVTVRVNSGSKQYFITNLKEVLEKFGLEEKFKEGPFSIYLKLEEPLTLYGQGVLKGRLDRLRGQAKKEDKKGKLQKIKNAVEEEEDLEEEEEEHEEEQEDKKKKNKKKNKKSVEGAEQDDEIKEDVGGHKAAVKEDKSIDEEDVGVDAAANEEDVGGKPAGDKAAVQEDAGDDAGDKAAGNRAAGDRGAVEENAVEKAAVEKAAVEEDAVEKAAVNNVEKVAVQEDEAIEKQDVEEHEAVVEALLAIGSTAIKGDVMVEGINFYTLNLGGSWIQCSFCATFTAIGCYAMYF</sequence>
<dbReference type="Proteomes" id="UP001168877">
    <property type="component" value="Unassembled WGS sequence"/>
</dbReference>
<dbReference type="EMBL" id="JAUESC010000001">
    <property type="protein sequence ID" value="KAK0607477.1"/>
    <property type="molecule type" value="Genomic_DNA"/>
</dbReference>
<feature type="region of interest" description="Disordered" evidence="1">
    <location>
        <begin position="100"/>
        <end position="208"/>
    </location>
</feature>
<dbReference type="AlphaFoldDB" id="A0AA39TCI4"/>
<evidence type="ECO:0000313" key="2">
    <source>
        <dbReference type="EMBL" id="KAK0607477.1"/>
    </source>
</evidence>
<comment type="caution">
    <text evidence="2">The sequence shown here is derived from an EMBL/GenBank/DDBJ whole genome shotgun (WGS) entry which is preliminary data.</text>
</comment>
<reference evidence="2" key="2">
    <citation type="submission" date="2023-06" db="EMBL/GenBank/DDBJ databases">
        <authorList>
            <person name="Swenson N.G."/>
            <person name="Wegrzyn J.L."/>
            <person name="Mcevoy S.L."/>
        </authorList>
    </citation>
    <scope>NUCLEOTIDE SEQUENCE</scope>
    <source>
        <strain evidence="2">NS2018</strain>
        <tissue evidence="2">Leaf</tissue>
    </source>
</reference>
<keyword evidence="3" id="KW-1185">Reference proteome</keyword>
<gene>
    <name evidence="2" type="ORF">LWI29_015642</name>
</gene>
<accession>A0AA39TCI4</accession>
<name>A0AA39TCI4_ACESA</name>
<proteinExistence type="predicted"/>
<feature type="compositionally biased region" description="Basic and acidic residues" evidence="1">
    <location>
        <begin position="142"/>
        <end position="155"/>
    </location>
</feature>
<feature type="compositionally biased region" description="Acidic residues" evidence="1">
    <location>
        <begin position="156"/>
        <end position="172"/>
    </location>
</feature>